<dbReference type="GO" id="GO:0009308">
    <property type="term" value="P:amine metabolic process"/>
    <property type="evidence" value="ECO:0007669"/>
    <property type="project" value="InterPro"/>
</dbReference>
<evidence type="ECO:0000313" key="3">
    <source>
        <dbReference type="Proteomes" id="UP000054560"/>
    </source>
</evidence>
<organism evidence="2 3">
    <name type="scientific">Sphaeroforma arctica JP610</name>
    <dbReference type="NCBI Taxonomy" id="667725"/>
    <lineage>
        <taxon>Eukaryota</taxon>
        <taxon>Ichthyosporea</taxon>
        <taxon>Ichthyophonida</taxon>
        <taxon>Sphaeroforma</taxon>
    </lineage>
</organism>
<dbReference type="Proteomes" id="UP000054560">
    <property type="component" value="Unassembled WGS sequence"/>
</dbReference>
<reference evidence="2 3" key="1">
    <citation type="submission" date="2011-02" db="EMBL/GenBank/DDBJ databases">
        <title>The Genome Sequence of Sphaeroforma arctica JP610.</title>
        <authorList>
            <consortium name="The Broad Institute Genome Sequencing Platform"/>
            <person name="Russ C."/>
            <person name="Cuomo C."/>
            <person name="Young S.K."/>
            <person name="Zeng Q."/>
            <person name="Gargeya S."/>
            <person name="Alvarado L."/>
            <person name="Berlin A."/>
            <person name="Chapman S.B."/>
            <person name="Chen Z."/>
            <person name="Freedman E."/>
            <person name="Gellesch M."/>
            <person name="Goldberg J."/>
            <person name="Griggs A."/>
            <person name="Gujja S."/>
            <person name="Heilman E."/>
            <person name="Heiman D."/>
            <person name="Howarth C."/>
            <person name="Mehta T."/>
            <person name="Neiman D."/>
            <person name="Pearson M."/>
            <person name="Roberts A."/>
            <person name="Saif S."/>
            <person name="Shea T."/>
            <person name="Shenoy N."/>
            <person name="Sisk P."/>
            <person name="Stolte C."/>
            <person name="Sykes S."/>
            <person name="White J."/>
            <person name="Yandava C."/>
            <person name="Burger G."/>
            <person name="Gray M.W."/>
            <person name="Holland P.W.H."/>
            <person name="King N."/>
            <person name="Lang F.B.F."/>
            <person name="Roger A.J."/>
            <person name="Ruiz-Trillo I."/>
            <person name="Haas B."/>
            <person name="Nusbaum C."/>
            <person name="Birren B."/>
        </authorList>
    </citation>
    <scope>NUCLEOTIDE SEQUENCE [LARGE SCALE GENOMIC DNA]</scope>
    <source>
        <strain evidence="2 3">JP610</strain>
    </source>
</reference>
<evidence type="ECO:0000256" key="1">
    <source>
        <dbReference type="SAM" id="MobiDB-lite"/>
    </source>
</evidence>
<sequence>GSEAIALAWFGRGLVFSEDDTWALLAAFDIADPISGNTNFTAIAEIVSKAIQEAWKNDEIHGTQPGVLSTRSSDNVKIPAVILVHPRNTPEYINHATVQPVEESLNRSRDIRDNPPHSRPLLKEDGTADIPPSGKYFESIALDGPSFELDGYSVTWDVGIVWRFTIGFDRDAGITLYNLRLQMPPTAETPEGEMIPYLWRLSVPNFGTTYANSGAGNLYSSSYLISHYTAIRDLAPEANCKGSYITLPLYLASRTSKADLSRFLYTTYGTDGYTDPFAEALTGDELPFNAFPMEQKNFGVLNHGICIQEHDEENSLWHLYSAQRLQSLSVFSATISESYNVVNTFKLFSDAKIKVIEKLHGKPSIQNHGIPNVGGAYASGGRGGFAANHLHWHVVAMEPHIKKNIEGVSNNFKVADMILGGMDEDSLNWYRTAQHKRVTPITNTSNTALNRFDFNTQRAWIMGAQNSDGEDLGGLRIMSRAWGPPLTKDDLEDVGRYSELTDLYKNDTILNHWWLRDDIHVGNSDWTCAAQVLLSESNDTSCQIRTVRYGSNHRCMPEEQVGDSPVVYAVMKKYHPSNHGGDVRTSRVYHGRIGDVAT</sequence>
<dbReference type="STRING" id="667725.A0A0L0FIK2"/>
<evidence type="ECO:0000313" key="2">
    <source>
        <dbReference type="EMBL" id="KNC76602.1"/>
    </source>
</evidence>
<dbReference type="AlphaFoldDB" id="A0A0L0FIK2"/>
<accession>A0A0L0FIK2</accession>
<dbReference type="GO" id="GO:0008131">
    <property type="term" value="F:primary methylamine oxidase activity"/>
    <property type="evidence" value="ECO:0007669"/>
    <property type="project" value="InterPro"/>
</dbReference>
<dbReference type="OrthoDB" id="5379943at2759"/>
<dbReference type="GeneID" id="25911412"/>
<proteinExistence type="predicted"/>
<dbReference type="GO" id="GO:0048038">
    <property type="term" value="F:quinone binding"/>
    <property type="evidence" value="ECO:0007669"/>
    <property type="project" value="InterPro"/>
</dbReference>
<dbReference type="Gene3D" id="2.70.98.20">
    <property type="entry name" value="Copper amine oxidase, catalytic domain"/>
    <property type="match status" value="2"/>
</dbReference>
<protein>
    <submittedName>
        <fullName evidence="2">Uncharacterized protein</fullName>
    </submittedName>
</protein>
<feature type="non-terminal residue" evidence="2">
    <location>
        <position position="1"/>
    </location>
</feature>
<gene>
    <name evidence="2" type="ORF">SARC_10908</name>
</gene>
<dbReference type="SUPFAM" id="SSF49998">
    <property type="entry name" value="Amine oxidase catalytic domain"/>
    <property type="match status" value="1"/>
</dbReference>
<dbReference type="InterPro" id="IPR036460">
    <property type="entry name" value="Cu_amine_oxidase_C_sf"/>
</dbReference>
<feature type="compositionally biased region" description="Basic and acidic residues" evidence="1">
    <location>
        <begin position="104"/>
        <end position="126"/>
    </location>
</feature>
<feature type="region of interest" description="Disordered" evidence="1">
    <location>
        <begin position="103"/>
        <end position="130"/>
    </location>
</feature>
<dbReference type="RefSeq" id="XP_014150504.1">
    <property type="nucleotide sequence ID" value="XM_014295029.1"/>
</dbReference>
<name>A0A0L0FIK2_9EUKA</name>
<dbReference type="EMBL" id="KQ243032">
    <property type="protein sequence ID" value="KNC76602.1"/>
    <property type="molecule type" value="Genomic_DNA"/>
</dbReference>
<dbReference type="GO" id="GO:0005507">
    <property type="term" value="F:copper ion binding"/>
    <property type="evidence" value="ECO:0007669"/>
    <property type="project" value="InterPro"/>
</dbReference>
<keyword evidence="3" id="KW-1185">Reference proteome</keyword>